<dbReference type="OrthoDB" id="5062850at2759"/>
<comment type="caution">
    <text evidence="1">The sequence shown here is derived from an EMBL/GenBank/DDBJ whole genome shotgun (WGS) entry which is preliminary data.</text>
</comment>
<protein>
    <submittedName>
        <fullName evidence="1">Uncharacterized protein</fullName>
    </submittedName>
</protein>
<sequence>MSSNSRLLSLPRELRDSIYEYYFAEKGGYHYDFDTGKLKKPINLALIEARAVLQDAAWQEALDESYNQGILPTPSPSERRQHRCYKFEGFPQAIRDIIAGTSIISCNFPIDDFWDVQQLVEEHRGWNLQDWDRASRAYFPTHYMCAPPLPPWLDLRREMLLPELESLSVIARRLPRRLPSNTCPSHQGCRQIHPKIY</sequence>
<proteinExistence type="predicted"/>
<organism evidence="1 2">
    <name type="scientific">Massariosphaeria phaeospora</name>
    <dbReference type="NCBI Taxonomy" id="100035"/>
    <lineage>
        <taxon>Eukaryota</taxon>
        <taxon>Fungi</taxon>
        <taxon>Dikarya</taxon>
        <taxon>Ascomycota</taxon>
        <taxon>Pezizomycotina</taxon>
        <taxon>Dothideomycetes</taxon>
        <taxon>Pleosporomycetidae</taxon>
        <taxon>Pleosporales</taxon>
        <taxon>Pleosporales incertae sedis</taxon>
        <taxon>Massariosphaeria</taxon>
    </lineage>
</organism>
<dbReference type="AlphaFoldDB" id="A0A7C8M3H8"/>
<reference evidence="1 2" key="1">
    <citation type="submission" date="2020-01" db="EMBL/GenBank/DDBJ databases">
        <authorList>
            <consortium name="DOE Joint Genome Institute"/>
            <person name="Haridas S."/>
            <person name="Albert R."/>
            <person name="Binder M."/>
            <person name="Bloem J."/>
            <person name="Labutti K."/>
            <person name="Salamov A."/>
            <person name="Andreopoulos B."/>
            <person name="Baker S.E."/>
            <person name="Barry K."/>
            <person name="Bills G."/>
            <person name="Bluhm B.H."/>
            <person name="Cannon C."/>
            <person name="Castanera R."/>
            <person name="Culley D.E."/>
            <person name="Daum C."/>
            <person name="Ezra D."/>
            <person name="Gonzalez J.B."/>
            <person name="Henrissat B."/>
            <person name="Kuo A."/>
            <person name="Liang C."/>
            <person name="Lipzen A."/>
            <person name="Lutzoni F."/>
            <person name="Magnuson J."/>
            <person name="Mondo S."/>
            <person name="Nolan M."/>
            <person name="Ohm R."/>
            <person name="Pangilinan J."/>
            <person name="Park H.-J.H."/>
            <person name="Ramirez L."/>
            <person name="Alfaro M."/>
            <person name="Sun H."/>
            <person name="Tritt A."/>
            <person name="Yoshinaga Y."/>
            <person name="Zwiers L.-H.L."/>
            <person name="Turgeon B.G."/>
            <person name="Goodwin S.B."/>
            <person name="Spatafora J.W."/>
            <person name="Crous P.W."/>
            <person name="Grigoriev I.V."/>
        </authorList>
    </citation>
    <scope>NUCLEOTIDE SEQUENCE [LARGE SCALE GENOMIC DNA]</scope>
    <source>
        <strain evidence="1 2">CBS 611.86</strain>
    </source>
</reference>
<name>A0A7C8M3H8_9PLEO</name>
<gene>
    <name evidence="1" type="ORF">BDV95DRAFT_622372</name>
</gene>
<accession>A0A7C8M3H8</accession>
<dbReference type="Proteomes" id="UP000481861">
    <property type="component" value="Unassembled WGS sequence"/>
</dbReference>
<keyword evidence="2" id="KW-1185">Reference proteome</keyword>
<evidence type="ECO:0000313" key="1">
    <source>
        <dbReference type="EMBL" id="KAF2867119.1"/>
    </source>
</evidence>
<dbReference type="EMBL" id="JAADJZ010000024">
    <property type="protein sequence ID" value="KAF2867119.1"/>
    <property type="molecule type" value="Genomic_DNA"/>
</dbReference>
<evidence type="ECO:0000313" key="2">
    <source>
        <dbReference type="Proteomes" id="UP000481861"/>
    </source>
</evidence>